<dbReference type="Proteomes" id="UP000022141">
    <property type="component" value="Unassembled WGS sequence"/>
</dbReference>
<dbReference type="AlphaFoldDB" id="A0A011QNM8"/>
<accession>A0A011QNM8</accession>
<dbReference type="MEROPS" id="A31.001"/>
<dbReference type="SUPFAM" id="SSF53163">
    <property type="entry name" value="HybD-like"/>
    <property type="match status" value="1"/>
</dbReference>
<evidence type="ECO:0000256" key="4">
    <source>
        <dbReference type="ARBA" id="ARBA00022801"/>
    </source>
</evidence>
<sequence length="163" mass="17101">MRVAVLGAGNILLSDEGLGVHAIERLSLAYSLPSDVDIIDAGTCGMEMLDELEGLDALIMVDAVRAGQPPGTPVRLTGDALPVFFRSKLSPHQIGLCDVLATLDLLGRAPKYTAIVGVQPLSLALGMELSAEVESVMPVLLRMVVDELAGLGIRASRRTAEVA</sequence>
<dbReference type="InterPro" id="IPR023430">
    <property type="entry name" value="Pept_HybD-like_dom_sf"/>
</dbReference>
<dbReference type="EMBL" id="JEMY01000004">
    <property type="protein sequence ID" value="EXI90665.1"/>
    <property type="molecule type" value="Genomic_DNA"/>
</dbReference>
<comment type="caution">
    <text evidence="5">The sequence shown here is derived from an EMBL/GenBank/DDBJ whole genome shotgun (WGS) entry which is preliminary data.</text>
</comment>
<dbReference type="NCBIfam" id="TIGR00072">
    <property type="entry name" value="hydrog_prot"/>
    <property type="match status" value="1"/>
</dbReference>
<dbReference type="PATRIC" id="fig|1454004.3.peg.542"/>
<keyword evidence="6" id="KW-1185">Reference proteome</keyword>
<name>A0A011QNM8_ACCRE</name>
<dbReference type="EC" id="3.4.23.-" evidence="5"/>
<dbReference type="eggNOG" id="COG0680">
    <property type="taxonomic scope" value="Bacteria"/>
</dbReference>
<evidence type="ECO:0000313" key="5">
    <source>
        <dbReference type="EMBL" id="EXI90665.1"/>
    </source>
</evidence>
<protein>
    <submittedName>
        <fullName evidence="5">Hydrogenase 2 maturation protease</fullName>
        <ecNumber evidence="5">3.4.23.-</ecNumber>
    </submittedName>
</protein>
<dbReference type="Gene3D" id="3.40.50.1450">
    <property type="entry name" value="HybD-like"/>
    <property type="match status" value="1"/>
</dbReference>
<gene>
    <name evidence="5" type="primary">hybD</name>
    <name evidence="5" type="ORF">AW11_00522</name>
</gene>
<dbReference type="GO" id="GO:0008047">
    <property type="term" value="F:enzyme activator activity"/>
    <property type="evidence" value="ECO:0007669"/>
    <property type="project" value="InterPro"/>
</dbReference>
<evidence type="ECO:0000256" key="2">
    <source>
        <dbReference type="ARBA" id="ARBA00022670"/>
    </source>
</evidence>
<dbReference type="PANTHER" id="PTHR30302">
    <property type="entry name" value="HYDROGENASE 1 MATURATION PROTEASE"/>
    <property type="match status" value="1"/>
</dbReference>
<comment type="similarity">
    <text evidence="1">Belongs to the peptidase A31 family.</text>
</comment>
<evidence type="ECO:0000313" key="6">
    <source>
        <dbReference type="Proteomes" id="UP000022141"/>
    </source>
</evidence>
<dbReference type="InterPro" id="IPR000671">
    <property type="entry name" value="Peptidase_A31"/>
</dbReference>
<dbReference type="GO" id="GO:0016485">
    <property type="term" value="P:protein processing"/>
    <property type="evidence" value="ECO:0007669"/>
    <property type="project" value="TreeGrafter"/>
</dbReference>
<keyword evidence="3" id="KW-0064">Aspartyl protease</keyword>
<proteinExistence type="inferred from homology"/>
<dbReference type="STRING" id="1454004.AW11_00522"/>
<keyword evidence="2 5" id="KW-0645">Protease</keyword>
<dbReference type="CDD" id="cd06062">
    <property type="entry name" value="H2MP_MemB-H2up"/>
    <property type="match status" value="1"/>
</dbReference>
<evidence type="ECO:0000256" key="3">
    <source>
        <dbReference type="ARBA" id="ARBA00022750"/>
    </source>
</evidence>
<dbReference type="Pfam" id="PF01750">
    <property type="entry name" value="HycI"/>
    <property type="match status" value="1"/>
</dbReference>
<dbReference type="GO" id="GO:0004190">
    <property type="term" value="F:aspartic-type endopeptidase activity"/>
    <property type="evidence" value="ECO:0007669"/>
    <property type="project" value="UniProtKB-KW"/>
</dbReference>
<organism evidence="5 6">
    <name type="scientific">Accumulibacter regalis</name>
    <dbReference type="NCBI Taxonomy" id="522306"/>
    <lineage>
        <taxon>Bacteria</taxon>
        <taxon>Pseudomonadati</taxon>
        <taxon>Pseudomonadota</taxon>
        <taxon>Betaproteobacteria</taxon>
        <taxon>Candidatus Accumulibacter</taxon>
    </lineage>
</organism>
<reference evidence="5" key="1">
    <citation type="submission" date="2014-02" db="EMBL/GenBank/DDBJ databases">
        <title>Expanding our view of genomic diversity in Candidatus Accumulibacter clades.</title>
        <authorList>
            <person name="Skennerton C.T."/>
            <person name="Barr J.J."/>
            <person name="Slater F.R."/>
            <person name="Bond P.L."/>
            <person name="Tyson G.W."/>
        </authorList>
    </citation>
    <scope>NUCLEOTIDE SEQUENCE [LARGE SCALE GENOMIC DNA]</scope>
</reference>
<keyword evidence="4 5" id="KW-0378">Hydrolase</keyword>
<dbReference type="PANTHER" id="PTHR30302:SF1">
    <property type="entry name" value="HYDROGENASE 2 MATURATION PROTEASE"/>
    <property type="match status" value="1"/>
</dbReference>
<evidence type="ECO:0000256" key="1">
    <source>
        <dbReference type="ARBA" id="ARBA00006814"/>
    </source>
</evidence>
<dbReference type="PRINTS" id="PR00446">
    <property type="entry name" value="HYDRGNUPTAKE"/>
</dbReference>